<evidence type="ECO:0000256" key="1">
    <source>
        <dbReference type="ARBA" id="ARBA00022679"/>
    </source>
</evidence>
<dbReference type="Pfam" id="PF00534">
    <property type="entry name" value="Glycos_transf_1"/>
    <property type="match status" value="1"/>
</dbReference>
<dbReference type="GO" id="GO:0016757">
    <property type="term" value="F:glycosyltransferase activity"/>
    <property type="evidence" value="ECO:0007669"/>
    <property type="project" value="InterPro"/>
</dbReference>
<dbReference type="PANTHER" id="PTHR46401:SF2">
    <property type="entry name" value="GLYCOSYLTRANSFERASE WBBK-RELATED"/>
    <property type="match status" value="1"/>
</dbReference>
<sequence>MGEKMRKTILFIDSTYPQPYQVSTLNEQALGGTESSIIKTAIILAKAYNVIVGQHSRKQQHIEHEFLRFIPTNMVYSCQVDYIIVLRKYPLLQKLRLLFPQAKLFLWLHTYKSTEYIFKRFGLAKTNTTILCNSSTHQQDTNRLLNTSFLGKIFSAIIKPIKVRYCYNPVNKAKKLADKCNVNKILFFSSPNKGLSQIIKCFNSISTQLPDLRLFIANPGYKHDDSLSLSKNITILGSLPHLQMMQHVSESLCIFYPQNTFAETFGLIYAEANAYGTPVLAHDIGAAREILHKNNQLIDVNNYEQVIATIKYWQYKFPVVKYNEKFSNQNIFTQWQNLLDG</sequence>
<keyword evidence="1" id="KW-0808">Transferase</keyword>
<feature type="domain" description="Glycosyl transferase family 1" evidence="2">
    <location>
        <begin position="190"/>
        <end position="313"/>
    </location>
</feature>
<organism evidence="3">
    <name type="scientific">hydrothermal vent metagenome</name>
    <dbReference type="NCBI Taxonomy" id="652676"/>
    <lineage>
        <taxon>unclassified sequences</taxon>
        <taxon>metagenomes</taxon>
        <taxon>ecological metagenomes</taxon>
    </lineage>
</organism>
<dbReference type="PANTHER" id="PTHR46401">
    <property type="entry name" value="GLYCOSYLTRANSFERASE WBBK-RELATED"/>
    <property type="match status" value="1"/>
</dbReference>
<dbReference type="EMBL" id="UOEW01000042">
    <property type="protein sequence ID" value="VAW33781.1"/>
    <property type="molecule type" value="Genomic_DNA"/>
</dbReference>
<name>A0A3B0URR3_9ZZZZ</name>
<accession>A0A3B0URR3</accession>
<dbReference type="InterPro" id="IPR001296">
    <property type="entry name" value="Glyco_trans_1"/>
</dbReference>
<dbReference type="GO" id="GO:0009103">
    <property type="term" value="P:lipopolysaccharide biosynthetic process"/>
    <property type="evidence" value="ECO:0007669"/>
    <property type="project" value="TreeGrafter"/>
</dbReference>
<dbReference type="SUPFAM" id="SSF53756">
    <property type="entry name" value="UDP-Glycosyltransferase/glycogen phosphorylase"/>
    <property type="match status" value="1"/>
</dbReference>
<dbReference type="AlphaFoldDB" id="A0A3B0URR3"/>
<dbReference type="Gene3D" id="3.40.50.2000">
    <property type="entry name" value="Glycogen Phosphorylase B"/>
    <property type="match status" value="1"/>
</dbReference>
<reference evidence="3" key="1">
    <citation type="submission" date="2018-06" db="EMBL/GenBank/DDBJ databases">
        <authorList>
            <person name="Zhirakovskaya E."/>
        </authorList>
    </citation>
    <scope>NUCLEOTIDE SEQUENCE</scope>
</reference>
<evidence type="ECO:0000313" key="3">
    <source>
        <dbReference type="EMBL" id="VAW33781.1"/>
    </source>
</evidence>
<gene>
    <name evidence="3" type="ORF">MNBD_GAMMA01-2233</name>
</gene>
<evidence type="ECO:0000259" key="2">
    <source>
        <dbReference type="Pfam" id="PF00534"/>
    </source>
</evidence>
<protein>
    <recommendedName>
        <fullName evidence="2">Glycosyl transferase family 1 domain-containing protein</fullName>
    </recommendedName>
</protein>
<proteinExistence type="predicted"/>